<accession>A0A4Z2JAS8</accession>
<name>A0A4Z2JAS8_9TELE</name>
<feature type="chain" id="PRO_5021339540" evidence="2">
    <location>
        <begin position="25"/>
        <end position="92"/>
    </location>
</feature>
<evidence type="ECO:0000256" key="1">
    <source>
        <dbReference type="SAM" id="MobiDB-lite"/>
    </source>
</evidence>
<sequence length="92" mass="9769">MFMVNKHLSLWVHWTWLGLKVVLGPDSQPLAWTRPAGRNPGTTALDLIITKGSSSMGPAPPGGLEDNGERGEADLQCKRGETGGEGVQEDGS</sequence>
<feature type="compositionally biased region" description="Basic and acidic residues" evidence="1">
    <location>
        <begin position="67"/>
        <end position="82"/>
    </location>
</feature>
<feature type="signal peptide" evidence="2">
    <location>
        <begin position="1"/>
        <end position="24"/>
    </location>
</feature>
<dbReference type="Proteomes" id="UP000314294">
    <property type="component" value="Unassembled WGS sequence"/>
</dbReference>
<keyword evidence="4" id="KW-1185">Reference proteome</keyword>
<feature type="region of interest" description="Disordered" evidence="1">
    <location>
        <begin position="51"/>
        <end position="92"/>
    </location>
</feature>
<protein>
    <submittedName>
        <fullName evidence="3">Uncharacterized protein</fullName>
    </submittedName>
</protein>
<evidence type="ECO:0000313" key="3">
    <source>
        <dbReference type="EMBL" id="TNN87319.1"/>
    </source>
</evidence>
<organism evidence="3 4">
    <name type="scientific">Liparis tanakae</name>
    <name type="common">Tanaka's snailfish</name>
    <dbReference type="NCBI Taxonomy" id="230148"/>
    <lineage>
        <taxon>Eukaryota</taxon>
        <taxon>Metazoa</taxon>
        <taxon>Chordata</taxon>
        <taxon>Craniata</taxon>
        <taxon>Vertebrata</taxon>
        <taxon>Euteleostomi</taxon>
        <taxon>Actinopterygii</taxon>
        <taxon>Neopterygii</taxon>
        <taxon>Teleostei</taxon>
        <taxon>Neoteleostei</taxon>
        <taxon>Acanthomorphata</taxon>
        <taxon>Eupercaria</taxon>
        <taxon>Perciformes</taxon>
        <taxon>Cottioidei</taxon>
        <taxon>Cottales</taxon>
        <taxon>Liparidae</taxon>
        <taxon>Liparis</taxon>
    </lineage>
</organism>
<dbReference type="EMBL" id="SRLO01000011">
    <property type="protein sequence ID" value="TNN87319.1"/>
    <property type="molecule type" value="Genomic_DNA"/>
</dbReference>
<comment type="caution">
    <text evidence="3">The sequence shown here is derived from an EMBL/GenBank/DDBJ whole genome shotgun (WGS) entry which is preliminary data.</text>
</comment>
<proteinExistence type="predicted"/>
<evidence type="ECO:0000313" key="4">
    <source>
        <dbReference type="Proteomes" id="UP000314294"/>
    </source>
</evidence>
<evidence type="ECO:0000256" key="2">
    <source>
        <dbReference type="SAM" id="SignalP"/>
    </source>
</evidence>
<dbReference type="AlphaFoldDB" id="A0A4Z2JAS8"/>
<keyword evidence="2" id="KW-0732">Signal</keyword>
<gene>
    <name evidence="3" type="ORF">EYF80_002521</name>
</gene>
<reference evidence="3 4" key="1">
    <citation type="submission" date="2019-03" db="EMBL/GenBank/DDBJ databases">
        <title>First draft genome of Liparis tanakae, snailfish: a comprehensive survey of snailfish specific genes.</title>
        <authorList>
            <person name="Kim W."/>
            <person name="Song I."/>
            <person name="Jeong J.-H."/>
            <person name="Kim D."/>
            <person name="Kim S."/>
            <person name="Ryu S."/>
            <person name="Song J.Y."/>
            <person name="Lee S.K."/>
        </authorList>
    </citation>
    <scope>NUCLEOTIDE SEQUENCE [LARGE SCALE GENOMIC DNA]</scope>
    <source>
        <tissue evidence="3">Muscle</tissue>
    </source>
</reference>